<organism evidence="2 3">
    <name type="scientific">Candidatus Frankia alpina</name>
    <dbReference type="NCBI Taxonomy" id="2699483"/>
    <lineage>
        <taxon>Bacteria</taxon>
        <taxon>Bacillati</taxon>
        <taxon>Actinomycetota</taxon>
        <taxon>Actinomycetes</taxon>
        <taxon>Frankiales</taxon>
        <taxon>Frankiaceae</taxon>
        <taxon>Frankia</taxon>
    </lineage>
</organism>
<dbReference type="Gene3D" id="3.30.70.100">
    <property type="match status" value="1"/>
</dbReference>
<dbReference type="EMBL" id="SSXH01000004">
    <property type="protein sequence ID" value="THJ76305.1"/>
    <property type="molecule type" value="Genomic_DNA"/>
</dbReference>
<dbReference type="AlphaFoldDB" id="A0A4S5EUN8"/>
<dbReference type="OrthoDB" id="9798157at2"/>
<dbReference type="InterPro" id="IPR007138">
    <property type="entry name" value="ABM_dom"/>
</dbReference>
<dbReference type="GO" id="GO:0004497">
    <property type="term" value="F:monooxygenase activity"/>
    <property type="evidence" value="ECO:0007669"/>
    <property type="project" value="UniProtKB-KW"/>
</dbReference>
<gene>
    <name evidence="2" type="ORF">E7Y31_00475</name>
</gene>
<keyword evidence="3" id="KW-1185">Reference proteome</keyword>
<comment type="caution">
    <text evidence="2">The sequence shown here is derived from an EMBL/GenBank/DDBJ whole genome shotgun (WGS) entry which is preliminary data.</text>
</comment>
<feature type="domain" description="ABM" evidence="1">
    <location>
        <begin position="14"/>
        <end position="105"/>
    </location>
</feature>
<dbReference type="Proteomes" id="UP000305282">
    <property type="component" value="Unassembled WGS sequence"/>
</dbReference>
<proteinExistence type="predicted"/>
<evidence type="ECO:0000313" key="2">
    <source>
        <dbReference type="EMBL" id="THJ76305.1"/>
    </source>
</evidence>
<keyword evidence="2" id="KW-0503">Monooxygenase</keyword>
<name>A0A4S5EUN8_9ACTN</name>
<dbReference type="InterPro" id="IPR011008">
    <property type="entry name" value="Dimeric_a/b-barrel"/>
</dbReference>
<dbReference type="PROSITE" id="PS51725">
    <property type="entry name" value="ABM"/>
    <property type="match status" value="1"/>
</dbReference>
<dbReference type="Pfam" id="PF03992">
    <property type="entry name" value="ABM"/>
    <property type="match status" value="1"/>
</dbReference>
<sequence>MSDDGNGGLAGPGVLEIAQFDVQPGAEEKFVAAYQEVRQELVGTPGFRSARLTRGIESPSNFVLLVEWATLDSHLKNFRESDRFVRWRAALGPYLASPPSVAHGVDVPAGPDQVYLPRDRLDP</sequence>
<keyword evidence="2" id="KW-0560">Oxidoreductase</keyword>
<reference evidence="2 3" key="1">
    <citation type="submission" date="2019-04" db="EMBL/GenBank/DDBJ databases">
        <title>Draft genome sequences for three unisolated Alnus-infective Frankia Sp+ strains, AgTrS, AiOr and AvVan, the first sequenced Frankia strains able to sporulate in-planta.</title>
        <authorList>
            <person name="Bethencourt L."/>
            <person name="Vautrin F."/>
            <person name="Taib N."/>
            <person name="Dubost A."/>
            <person name="Castro-Garcia L."/>
            <person name="Imbaud O."/>
            <person name="Abrouk D."/>
            <person name="Fournier P."/>
            <person name="Briolay J."/>
            <person name="Nguyen A."/>
            <person name="Normand P."/>
            <person name="Fernandez M.P."/>
            <person name="Brochier-Armanet C."/>
            <person name="Herrera-Belaroussi A."/>
        </authorList>
    </citation>
    <scope>NUCLEOTIDE SEQUENCE [LARGE SCALE GENOMIC DNA]</scope>
    <source>
        <strain evidence="2 3">AvVan</strain>
    </source>
</reference>
<protein>
    <submittedName>
        <fullName evidence="2">Antibiotic biosynthesis monooxygenase</fullName>
    </submittedName>
</protein>
<evidence type="ECO:0000259" key="1">
    <source>
        <dbReference type="PROSITE" id="PS51725"/>
    </source>
</evidence>
<accession>A0A4S5EUN8</accession>
<dbReference type="SUPFAM" id="SSF54909">
    <property type="entry name" value="Dimeric alpha+beta barrel"/>
    <property type="match status" value="1"/>
</dbReference>
<evidence type="ECO:0000313" key="3">
    <source>
        <dbReference type="Proteomes" id="UP000305282"/>
    </source>
</evidence>